<comment type="caution">
    <text evidence="1">The sequence shown here is derived from an EMBL/GenBank/DDBJ whole genome shotgun (WGS) entry which is preliminary data.</text>
</comment>
<dbReference type="OrthoDB" id="424368at2"/>
<accession>A0A3S1CNH7</accession>
<gene>
    <name evidence="1" type="ORF">ECE50_001130</name>
</gene>
<keyword evidence="2" id="KW-1185">Reference proteome</keyword>
<dbReference type="InterPro" id="IPR052564">
    <property type="entry name" value="N-acetyltrans/Recomb-assoc"/>
</dbReference>
<dbReference type="InterPro" id="IPR016181">
    <property type="entry name" value="Acyl_CoA_acyltransferase"/>
</dbReference>
<dbReference type="SUPFAM" id="SSF55729">
    <property type="entry name" value="Acyl-CoA N-acyltransferases (Nat)"/>
    <property type="match status" value="1"/>
</dbReference>
<dbReference type="PANTHER" id="PTHR43451:SF1">
    <property type="entry name" value="ACETYLTRANSFERASE"/>
    <property type="match status" value="1"/>
</dbReference>
<dbReference type="PROSITE" id="PS51186">
    <property type="entry name" value="GNAT"/>
    <property type="match status" value="1"/>
</dbReference>
<dbReference type="Proteomes" id="UP000281028">
    <property type="component" value="Unassembled WGS sequence"/>
</dbReference>
<dbReference type="GO" id="GO:0016747">
    <property type="term" value="F:acyltransferase activity, transferring groups other than amino-acyl groups"/>
    <property type="evidence" value="ECO:0007669"/>
    <property type="project" value="InterPro"/>
</dbReference>
<reference evidence="1" key="1">
    <citation type="submission" date="2020-05" db="EMBL/GenBank/DDBJ databases">
        <title>Chitinophaga laudate sp. nov., isolated from a tropical peat swamp.</title>
        <authorList>
            <person name="Goh C.B.S."/>
            <person name="Lee M.S."/>
            <person name="Parimannan S."/>
            <person name="Pasbakhsh P."/>
            <person name="Yule C.M."/>
            <person name="Rajandas H."/>
            <person name="Loke S."/>
            <person name="Croft L."/>
            <person name="Tan J.B.L."/>
        </authorList>
    </citation>
    <scope>NUCLEOTIDE SEQUENCE</scope>
    <source>
        <strain evidence="1">Mgbs1</strain>
    </source>
</reference>
<dbReference type="AlphaFoldDB" id="A0A3S1CNH7"/>
<name>A0A3S1CNH7_9BACT</name>
<organism evidence="1 2">
    <name type="scientific">Chitinophaga solisilvae</name>
    <dbReference type="NCBI Taxonomy" id="1233460"/>
    <lineage>
        <taxon>Bacteria</taxon>
        <taxon>Pseudomonadati</taxon>
        <taxon>Bacteroidota</taxon>
        <taxon>Chitinophagia</taxon>
        <taxon>Chitinophagales</taxon>
        <taxon>Chitinophagaceae</taxon>
        <taxon>Chitinophaga</taxon>
    </lineage>
</organism>
<evidence type="ECO:0000313" key="2">
    <source>
        <dbReference type="Proteomes" id="UP000281028"/>
    </source>
</evidence>
<proteinExistence type="predicted"/>
<dbReference type="EMBL" id="RIAR02000001">
    <property type="protein sequence ID" value="NSL85413.1"/>
    <property type="molecule type" value="Genomic_DNA"/>
</dbReference>
<protein>
    <submittedName>
        <fullName evidence="1">GNAT family N-acetyltransferase</fullName>
    </submittedName>
</protein>
<dbReference type="PANTHER" id="PTHR43451">
    <property type="entry name" value="ACETYLTRANSFERASE (GNAT) FAMILY PROTEIN"/>
    <property type="match status" value="1"/>
</dbReference>
<dbReference type="Gene3D" id="3.40.630.30">
    <property type="match status" value="1"/>
</dbReference>
<dbReference type="InterPro" id="IPR000182">
    <property type="entry name" value="GNAT_dom"/>
</dbReference>
<dbReference type="CDD" id="cd04301">
    <property type="entry name" value="NAT_SF"/>
    <property type="match status" value="1"/>
</dbReference>
<evidence type="ECO:0000313" key="1">
    <source>
        <dbReference type="EMBL" id="NSL85413.1"/>
    </source>
</evidence>
<dbReference type="Pfam" id="PF13673">
    <property type="entry name" value="Acetyltransf_10"/>
    <property type="match status" value="1"/>
</dbReference>
<sequence>MYIRKATVQDVAQLKSLYQGVIRAVNSRDYNEAQVAVWAARGERTESLIRRIHEQHFFVTETPDRIITGFASIDNTGELDMLFVHKDYQRRGIATLLMQQILAVARQLQLPTLTSYVSITAKPFFEKMGFRVITPQTMELDGVEISNFEMQKHLVI</sequence>